<dbReference type="Proteomes" id="UP000284395">
    <property type="component" value="Unassembled WGS sequence"/>
</dbReference>
<dbReference type="OrthoDB" id="7360669at2"/>
<reference evidence="1 2" key="1">
    <citation type="submission" date="2018-09" db="EMBL/GenBank/DDBJ databases">
        <title>Altererythrobacter spongiae sp. nov., isolated from a marine sponge.</title>
        <authorList>
            <person name="Zhuang L."/>
            <person name="Luo L."/>
        </authorList>
    </citation>
    <scope>NUCLEOTIDE SEQUENCE [LARGE SCALE GENOMIC DNA]</scope>
    <source>
        <strain evidence="1 2">HN-Y73</strain>
    </source>
</reference>
<comment type="caution">
    <text evidence="1">The sequence shown here is derived from an EMBL/GenBank/DDBJ whole genome shotgun (WGS) entry which is preliminary data.</text>
</comment>
<gene>
    <name evidence="1" type="ORF">D6851_05540</name>
</gene>
<organism evidence="1 2">
    <name type="scientific">Altericroceibacterium spongiae</name>
    <dbReference type="NCBI Taxonomy" id="2320269"/>
    <lineage>
        <taxon>Bacteria</taxon>
        <taxon>Pseudomonadati</taxon>
        <taxon>Pseudomonadota</taxon>
        <taxon>Alphaproteobacteria</taxon>
        <taxon>Sphingomonadales</taxon>
        <taxon>Erythrobacteraceae</taxon>
        <taxon>Altericroceibacterium</taxon>
    </lineage>
</organism>
<dbReference type="EMBL" id="RAPF01000002">
    <property type="protein sequence ID" value="RKF22673.1"/>
    <property type="molecule type" value="Genomic_DNA"/>
</dbReference>
<proteinExistence type="predicted"/>
<name>A0A420EPR5_9SPHN</name>
<evidence type="ECO:0000313" key="2">
    <source>
        <dbReference type="Proteomes" id="UP000284395"/>
    </source>
</evidence>
<dbReference type="AlphaFoldDB" id="A0A420EPR5"/>
<evidence type="ECO:0000313" key="1">
    <source>
        <dbReference type="EMBL" id="RKF22673.1"/>
    </source>
</evidence>
<dbReference type="RefSeq" id="WP_120323867.1">
    <property type="nucleotide sequence ID" value="NZ_RAPF01000002.1"/>
</dbReference>
<keyword evidence="2" id="KW-1185">Reference proteome</keyword>
<accession>A0A420EPR5</accession>
<sequence length="152" mass="16740">MYRFIDRSPSRLSEGSHFLLRAMRGWTLAAAARRCPPVSLAGSFAGMELLHVLGDFHQFMCEIHCCGQRLKAMGAITHPRITEFEAVMLALWSDVAQGNEEQVSAVLDLLVSQPSIERLAARMTHIAADMKQADLSPTGLANAPIDITRRHG</sequence>
<protein>
    <submittedName>
        <fullName evidence="1">Uncharacterized protein</fullName>
    </submittedName>
</protein>